<name>A0A235BSZ9_UNCW3</name>
<comment type="caution">
    <text evidence="2">The sequence shown here is derived from an EMBL/GenBank/DDBJ whole genome shotgun (WGS) entry which is preliminary data.</text>
</comment>
<dbReference type="Proteomes" id="UP000215215">
    <property type="component" value="Unassembled WGS sequence"/>
</dbReference>
<protein>
    <recommendedName>
        <fullName evidence="4">DUF3857 domain-containing protein</fullName>
    </recommendedName>
</protein>
<sequence>MKKVVGILALLLTLGAQAVRADRGSIPFRPNVKIFEPIQRAMLAWNGKEEILLLSTDLKASDSTRVLEVIPLPSEPSVKKGDVEVFKKATILINRKLRERYARAFGKGHTERIERPPAGEVTFHKKIGAHDISVTHVLNCQGFIRWVEKYLGSVGVKYPRIPEAMKIVVGEYLDEGFSWFVFDVVSLDEAPKTNEAIQYRFKTDFLFYPVKITRTEEGYTSIDLLVLTPELLSEFAGIPTEEVRLRHAPVSISSKELRSLSEEMDDLLGHREDTKLRIWQIRGKLSSFEKDLIAK</sequence>
<evidence type="ECO:0000313" key="2">
    <source>
        <dbReference type="EMBL" id="OYD15448.1"/>
    </source>
</evidence>
<evidence type="ECO:0000256" key="1">
    <source>
        <dbReference type="SAM" id="SignalP"/>
    </source>
</evidence>
<keyword evidence="1" id="KW-0732">Signal</keyword>
<gene>
    <name evidence="2" type="ORF">CH333_05730</name>
</gene>
<organism evidence="2 3">
    <name type="scientific">candidate division WOR-3 bacterium JGI_Cruoil_03_44_89</name>
    <dbReference type="NCBI Taxonomy" id="1973748"/>
    <lineage>
        <taxon>Bacteria</taxon>
        <taxon>Bacteria division WOR-3</taxon>
    </lineage>
</organism>
<evidence type="ECO:0000313" key="3">
    <source>
        <dbReference type="Proteomes" id="UP000215215"/>
    </source>
</evidence>
<dbReference type="EMBL" id="NOZQ01000120">
    <property type="protein sequence ID" value="OYD15448.1"/>
    <property type="molecule type" value="Genomic_DNA"/>
</dbReference>
<reference evidence="2 3" key="1">
    <citation type="submission" date="2017-07" db="EMBL/GenBank/DDBJ databases">
        <title>Recovery of genomes from metagenomes via a dereplication, aggregation, and scoring strategy.</title>
        <authorList>
            <person name="Sieber C.M."/>
            <person name="Probst A.J."/>
            <person name="Sharrar A."/>
            <person name="Thomas B.C."/>
            <person name="Hess M."/>
            <person name="Tringe S.G."/>
            <person name="Banfield J.F."/>
        </authorList>
    </citation>
    <scope>NUCLEOTIDE SEQUENCE [LARGE SCALE GENOMIC DNA]</scope>
    <source>
        <strain evidence="2">JGI_Cruoil_03_44_89</strain>
    </source>
</reference>
<proteinExistence type="predicted"/>
<feature type="signal peptide" evidence="1">
    <location>
        <begin position="1"/>
        <end position="18"/>
    </location>
</feature>
<dbReference type="AlphaFoldDB" id="A0A235BSZ9"/>
<dbReference type="Pfam" id="PF10092">
    <property type="entry name" value="DUF2330"/>
    <property type="match status" value="1"/>
</dbReference>
<accession>A0A235BSZ9</accession>
<feature type="chain" id="PRO_5013348357" description="DUF3857 domain-containing protein" evidence="1">
    <location>
        <begin position="19"/>
        <end position="295"/>
    </location>
</feature>
<evidence type="ECO:0008006" key="4">
    <source>
        <dbReference type="Google" id="ProtNLM"/>
    </source>
</evidence>
<dbReference type="InterPro" id="IPR019283">
    <property type="entry name" value="DUF2330"/>
</dbReference>